<reference evidence="1" key="1">
    <citation type="submission" date="2020-08" db="EMBL/GenBank/DDBJ databases">
        <title>Multicomponent nature underlies the extraordinary mechanical properties of spider dragline silk.</title>
        <authorList>
            <person name="Kono N."/>
            <person name="Nakamura H."/>
            <person name="Mori M."/>
            <person name="Yoshida Y."/>
            <person name="Ohtoshi R."/>
            <person name="Malay A.D."/>
            <person name="Moran D.A.P."/>
            <person name="Tomita M."/>
            <person name="Numata K."/>
            <person name="Arakawa K."/>
        </authorList>
    </citation>
    <scope>NUCLEOTIDE SEQUENCE</scope>
</reference>
<evidence type="ECO:0000313" key="2">
    <source>
        <dbReference type="Proteomes" id="UP000886998"/>
    </source>
</evidence>
<organism evidence="1 2">
    <name type="scientific">Trichonephila inaurata madagascariensis</name>
    <dbReference type="NCBI Taxonomy" id="2747483"/>
    <lineage>
        <taxon>Eukaryota</taxon>
        <taxon>Metazoa</taxon>
        <taxon>Ecdysozoa</taxon>
        <taxon>Arthropoda</taxon>
        <taxon>Chelicerata</taxon>
        <taxon>Arachnida</taxon>
        <taxon>Araneae</taxon>
        <taxon>Araneomorphae</taxon>
        <taxon>Entelegynae</taxon>
        <taxon>Araneoidea</taxon>
        <taxon>Nephilidae</taxon>
        <taxon>Trichonephila</taxon>
        <taxon>Trichonephila inaurata</taxon>
    </lineage>
</organism>
<evidence type="ECO:0000313" key="1">
    <source>
        <dbReference type="EMBL" id="GFY66528.1"/>
    </source>
</evidence>
<sequence>MLVIPHPPTPNFWKAEQWVLRQISSMNAKSSIACKFPEYVTHSACLVLYRSKTLLYTFRAENMPELWLQVEAM</sequence>
<dbReference type="Proteomes" id="UP000886998">
    <property type="component" value="Unassembled WGS sequence"/>
</dbReference>
<keyword evidence="2" id="KW-1185">Reference proteome</keyword>
<comment type="caution">
    <text evidence="1">The sequence shown here is derived from an EMBL/GenBank/DDBJ whole genome shotgun (WGS) entry which is preliminary data.</text>
</comment>
<name>A0A8X7CET6_9ARAC</name>
<gene>
    <name evidence="1" type="ORF">TNIN_332951</name>
</gene>
<dbReference type="AlphaFoldDB" id="A0A8X7CET6"/>
<proteinExistence type="predicted"/>
<accession>A0A8X7CET6</accession>
<dbReference type="EMBL" id="BMAV01016091">
    <property type="protein sequence ID" value="GFY66528.1"/>
    <property type="molecule type" value="Genomic_DNA"/>
</dbReference>
<protein>
    <submittedName>
        <fullName evidence="1">Uncharacterized protein</fullName>
    </submittedName>
</protein>